<reference evidence="3" key="1">
    <citation type="submission" date="2020-07" db="EMBL/GenBank/DDBJ databases">
        <title>Ethylene signaling mediates host invasion by parasitic plants.</title>
        <authorList>
            <person name="Yoshida S."/>
        </authorList>
    </citation>
    <scope>NUCLEOTIDE SEQUENCE</scope>
    <source>
        <strain evidence="3">Okayama</strain>
    </source>
</reference>
<protein>
    <submittedName>
        <fullName evidence="3">Premnaspirodiene oxygenase</fullName>
    </submittedName>
</protein>
<keyword evidence="2" id="KW-0560">Oxidoreductase</keyword>
<dbReference type="AlphaFoldDB" id="A0A830DGJ4"/>
<evidence type="ECO:0000256" key="1">
    <source>
        <dbReference type="ARBA" id="ARBA00004167"/>
    </source>
</evidence>
<dbReference type="Gene3D" id="1.10.630.10">
    <property type="entry name" value="Cytochrome P450"/>
    <property type="match status" value="1"/>
</dbReference>
<comment type="caution">
    <text evidence="3">The sequence shown here is derived from an EMBL/GenBank/DDBJ whole genome shotgun (WGS) entry which is preliminary data.</text>
</comment>
<sequence>MPPGPTGLPLVGNLLSLDPELHTYFASLGRTYGPIYTLKLGRKTGIVITSPAIAKQVLRDHDTTFANRDVPVAGKEATYGGFGHSVDPVRARVADAQEDLRARDARRQDVGFGLFAPAAGDPGDG</sequence>
<dbReference type="Pfam" id="PF00067">
    <property type="entry name" value="p450"/>
    <property type="match status" value="1"/>
</dbReference>
<dbReference type="GO" id="GO:0005506">
    <property type="term" value="F:iron ion binding"/>
    <property type="evidence" value="ECO:0007669"/>
    <property type="project" value="InterPro"/>
</dbReference>
<dbReference type="PRINTS" id="PR00463">
    <property type="entry name" value="EP450I"/>
</dbReference>
<dbReference type="GO" id="GO:0016705">
    <property type="term" value="F:oxidoreductase activity, acting on paired donors, with incorporation or reduction of molecular oxygen"/>
    <property type="evidence" value="ECO:0007669"/>
    <property type="project" value="InterPro"/>
</dbReference>
<dbReference type="GO" id="GO:0016020">
    <property type="term" value="C:membrane"/>
    <property type="evidence" value="ECO:0007669"/>
    <property type="project" value="UniProtKB-SubCell"/>
</dbReference>
<dbReference type="EMBL" id="BMAC01009311">
    <property type="protein sequence ID" value="GFQ08749.1"/>
    <property type="molecule type" value="Genomic_DNA"/>
</dbReference>
<dbReference type="Proteomes" id="UP000653305">
    <property type="component" value="Unassembled WGS sequence"/>
</dbReference>
<dbReference type="PANTHER" id="PTHR47951:SF3">
    <property type="entry name" value="CYTOCHROME P450, FAMILY 706, SUBFAMILY A, POLYPEPTIDE 4"/>
    <property type="match status" value="1"/>
</dbReference>
<name>A0A830DGJ4_9LAMI</name>
<dbReference type="GO" id="GO:0004497">
    <property type="term" value="F:monooxygenase activity"/>
    <property type="evidence" value="ECO:0007669"/>
    <property type="project" value="InterPro"/>
</dbReference>
<comment type="subcellular location">
    <subcellularLocation>
        <location evidence="1">Membrane</location>
        <topology evidence="1">Single-pass membrane protein</topology>
    </subcellularLocation>
</comment>
<keyword evidence="4" id="KW-1185">Reference proteome</keyword>
<evidence type="ECO:0000313" key="3">
    <source>
        <dbReference type="EMBL" id="GFQ08749.1"/>
    </source>
</evidence>
<organism evidence="3 4">
    <name type="scientific">Phtheirospermum japonicum</name>
    <dbReference type="NCBI Taxonomy" id="374723"/>
    <lineage>
        <taxon>Eukaryota</taxon>
        <taxon>Viridiplantae</taxon>
        <taxon>Streptophyta</taxon>
        <taxon>Embryophyta</taxon>
        <taxon>Tracheophyta</taxon>
        <taxon>Spermatophyta</taxon>
        <taxon>Magnoliopsida</taxon>
        <taxon>eudicotyledons</taxon>
        <taxon>Gunneridae</taxon>
        <taxon>Pentapetalae</taxon>
        <taxon>asterids</taxon>
        <taxon>lamiids</taxon>
        <taxon>Lamiales</taxon>
        <taxon>Orobanchaceae</taxon>
        <taxon>Orobanchaceae incertae sedis</taxon>
        <taxon>Phtheirospermum</taxon>
    </lineage>
</organism>
<dbReference type="OrthoDB" id="913358at2759"/>
<dbReference type="GO" id="GO:0020037">
    <property type="term" value="F:heme binding"/>
    <property type="evidence" value="ECO:0007669"/>
    <property type="project" value="InterPro"/>
</dbReference>
<dbReference type="InterPro" id="IPR036396">
    <property type="entry name" value="Cyt_P450_sf"/>
</dbReference>
<accession>A0A830DGJ4</accession>
<proteinExistence type="predicted"/>
<dbReference type="InterPro" id="IPR002401">
    <property type="entry name" value="Cyt_P450_E_grp-I"/>
</dbReference>
<evidence type="ECO:0000256" key="2">
    <source>
        <dbReference type="ARBA" id="ARBA00023002"/>
    </source>
</evidence>
<gene>
    <name evidence="3" type="ORF">PHJA_003018900</name>
</gene>
<dbReference type="SUPFAM" id="SSF48264">
    <property type="entry name" value="Cytochrome P450"/>
    <property type="match status" value="1"/>
</dbReference>
<dbReference type="PANTHER" id="PTHR47951">
    <property type="entry name" value="OS08G0547900 PROTEIN"/>
    <property type="match status" value="1"/>
</dbReference>
<evidence type="ECO:0000313" key="4">
    <source>
        <dbReference type="Proteomes" id="UP000653305"/>
    </source>
</evidence>
<dbReference type="InterPro" id="IPR001128">
    <property type="entry name" value="Cyt_P450"/>
</dbReference>